<organism evidence="1 2">
    <name type="scientific">Crocosphaera watsonii WH 0401</name>
    <dbReference type="NCBI Taxonomy" id="555881"/>
    <lineage>
        <taxon>Bacteria</taxon>
        <taxon>Bacillati</taxon>
        <taxon>Cyanobacteriota</taxon>
        <taxon>Cyanophyceae</taxon>
        <taxon>Oscillatoriophycideae</taxon>
        <taxon>Chroococcales</taxon>
        <taxon>Aphanothecaceae</taxon>
        <taxon>Crocosphaera</taxon>
    </lineage>
</organism>
<dbReference type="Proteomes" id="UP000018198">
    <property type="component" value="Unassembled WGS sequence"/>
</dbReference>
<dbReference type="Gene3D" id="3.30.2310.20">
    <property type="entry name" value="RelE-like"/>
    <property type="match status" value="1"/>
</dbReference>
<proteinExistence type="predicted"/>
<evidence type="ECO:0000313" key="1">
    <source>
        <dbReference type="EMBL" id="CCQ60599.1"/>
    </source>
</evidence>
<reference evidence="1 2" key="2">
    <citation type="submission" date="2013-09" db="EMBL/GenBank/DDBJ databases">
        <title>Whole genome comparison of six Crocosphaera watsonii strains with differing phenotypes.</title>
        <authorList>
            <person name="Bench S.R."/>
            <person name="Heller P."/>
            <person name="Frank I."/>
            <person name="Arciniega M."/>
            <person name="Shilova I.N."/>
            <person name="Zehr J.P."/>
        </authorList>
    </citation>
    <scope>NUCLEOTIDE SEQUENCE [LARGE SCALE GENOMIC DNA]</scope>
    <source>
        <strain evidence="1 2">WH 0401</strain>
    </source>
</reference>
<evidence type="ECO:0000313" key="2">
    <source>
        <dbReference type="Proteomes" id="UP000018198"/>
    </source>
</evidence>
<comment type="caution">
    <text evidence="1">The sequence shown here is derived from an EMBL/GenBank/DDBJ whole genome shotgun (WGS) entry which is preliminary data.</text>
</comment>
<dbReference type="AlphaFoldDB" id="T2J6E9"/>
<dbReference type="InterPro" id="IPR035093">
    <property type="entry name" value="RelE/ParE_toxin_dom_sf"/>
</dbReference>
<accession>T2J6E9</accession>
<protein>
    <submittedName>
        <fullName evidence="1">Plasmid stabilization system</fullName>
    </submittedName>
</protein>
<dbReference type="SUPFAM" id="SSF143011">
    <property type="entry name" value="RelE-like"/>
    <property type="match status" value="1"/>
</dbReference>
<name>T2J6E9_CROWT</name>
<sequence length="61" mass="7061">MQRNPVLQKQVEKTLLKMQEDVFAPSLMTHRLKGQYEGLRACSCGYDCRIIFSLEKKSANQ</sequence>
<reference evidence="1 2" key="1">
    <citation type="submission" date="2013-01" db="EMBL/GenBank/DDBJ databases">
        <authorList>
            <person name="Bench S."/>
        </authorList>
    </citation>
    <scope>NUCLEOTIDE SEQUENCE [LARGE SCALE GENOMIC DNA]</scope>
    <source>
        <strain evidence="1 2">WH 0401</strain>
    </source>
</reference>
<dbReference type="EMBL" id="CAQM01000170">
    <property type="protein sequence ID" value="CCQ60599.1"/>
    <property type="molecule type" value="Genomic_DNA"/>
</dbReference>
<gene>
    <name evidence="1" type="ORF">CWATWH0401_2987</name>
</gene>